<keyword evidence="3" id="KW-1185">Reference proteome</keyword>
<evidence type="ECO:0000256" key="1">
    <source>
        <dbReference type="SAM" id="SignalP"/>
    </source>
</evidence>
<evidence type="ECO:0000313" key="2">
    <source>
        <dbReference type="EMBL" id="ODA35890.1"/>
    </source>
</evidence>
<sequence>MNKLKVLAAAVCLSGLSMSAFASQDVVVSKGFSYKVKSSGSAEPNNNIQSRQQPGFFAGQLVINEPLALEGKLTGSVIIKTADHDTLSFSDPDASIMRVGGGFWLLKYPPNVELLSKKAWLEEQAEVLNAEIEVQANLNIPN</sequence>
<gene>
    <name evidence="2" type="ORF">A8L45_02320</name>
</gene>
<feature type="chain" id="PRO_5008673352" evidence="1">
    <location>
        <begin position="23"/>
        <end position="142"/>
    </location>
</feature>
<comment type="caution">
    <text evidence="2">The sequence shown here is derived from an EMBL/GenBank/DDBJ whole genome shotgun (WGS) entry which is preliminary data.</text>
</comment>
<dbReference type="RefSeq" id="WP_068898803.1">
    <property type="nucleotide sequence ID" value="NZ_JBHUIF010000032.1"/>
</dbReference>
<protein>
    <submittedName>
        <fullName evidence="2">Uncharacterized protein</fullName>
    </submittedName>
</protein>
<dbReference type="EMBL" id="LYBM01000002">
    <property type="protein sequence ID" value="ODA35890.1"/>
    <property type="molecule type" value="Genomic_DNA"/>
</dbReference>
<dbReference type="Proteomes" id="UP000094936">
    <property type="component" value="Unassembled WGS sequence"/>
</dbReference>
<evidence type="ECO:0000313" key="3">
    <source>
        <dbReference type="Proteomes" id="UP000094936"/>
    </source>
</evidence>
<proteinExistence type="predicted"/>
<feature type="signal peptide" evidence="1">
    <location>
        <begin position="1"/>
        <end position="22"/>
    </location>
</feature>
<dbReference type="OrthoDB" id="7097919at2"/>
<reference evidence="2 3" key="1">
    <citation type="submission" date="2016-05" db="EMBL/GenBank/DDBJ databases">
        <title>Genomic Taxonomy of the Vibrionaceae.</title>
        <authorList>
            <person name="Gomez-Gil B."/>
            <person name="Enciso-Ibarra J."/>
        </authorList>
    </citation>
    <scope>NUCLEOTIDE SEQUENCE [LARGE SCALE GENOMIC DNA]</scope>
    <source>
        <strain evidence="2 3">CAIM 1920</strain>
    </source>
</reference>
<keyword evidence="1" id="KW-0732">Signal</keyword>
<organism evidence="2 3">
    <name type="scientific">Veronia pacifica</name>
    <dbReference type="NCBI Taxonomy" id="1080227"/>
    <lineage>
        <taxon>Bacteria</taxon>
        <taxon>Pseudomonadati</taxon>
        <taxon>Pseudomonadota</taxon>
        <taxon>Gammaproteobacteria</taxon>
        <taxon>Vibrionales</taxon>
        <taxon>Vibrionaceae</taxon>
        <taxon>Veronia</taxon>
    </lineage>
</organism>
<accession>A0A1C3ERN1</accession>
<dbReference type="AlphaFoldDB" id="A0A1C3ERN1"/>
<dbReference type="STRING" id="1080227.A8L45_02320"/>
<name>A0A1C3ERN1_9GAMM</name>